<keyword evidence="5" id="KW-1185">Reference proteome</keyword>
<organism evidence="4 5">
    <name type="scientific">endosymbiont of Galathealinum brachiosum</name>
    <dbReference type="NCBI Taxonomy" id="2200906"/>
    <lineage>
        <taxon>Bacteria</taxon>
        <taxon>Pseudomonadati</taxon>
        <taxon>Pseudomonadota</taxon>
        <taxon>Gammaproteobacteria</taxon>
        <taxon>sulfur-oxidizing symbionts</taxon>
    </lineage>
</organism>
<protein>
    <recommendedName>
        <fullName evidence="3">Response regulatory domain-containing protein</fullName>
    </recommendedName>
</protein>
<feature type="domain" description="Response regulatory" evidence="3">
    <location>
        <begin position="1"/>
        <end position="123"/>
    </location>
</feature>
<keyword evidence="1 2" id="KW-0597">Phosphoprotein</keyword>
<dbReference type="AlphaFoldDB" id="A0A370DIZ4"/>
<feature type="modified residue" description="4-aspartylphosphate" evidence="2">
    <location>
        <position position="55"/>
    </location>
</feature>
<feature type="modified residue" description="4-aspartylphosphate" evidence="2">
    <location>
        <position position="177"/>
    </location>
</feature>
<sequence>MILIVDSDKSSETKTKQFFSESGFDSVVVANSANSAREIIKSDDIKQEITLIIIDHELEDANGFEFCREISKTTTGKNAYIMMLVSSAENKTAIEKARHSGASGYSVKPVNSAEFLKHFFKFVISKVVLLIEDDPVIRMMVKKIISNSRIEIIEFDDGIKAHNLLNKILPARLVLMDIGLPNKSGIQLVEQIRSKVSWRKTTVVMLTASSDVSDVKKCLSAGANDYLTKPIVPEVFKERLGRYLPDEN</sequence>
<evidence type="ECO:0000313" key="5">
    <source>
        <dbReference type="Proteomes" id="UP000254266"/>
    </source>
</evidence>
<dbReference type="GO" id="GO:0000160">
    <property type="term" value="P:phosphorelay signal transduction system"/>
    <property type="evidence" value="ECO:0007669"/>
    <property type="project" value="InterPro"/>
</dbReference>
<name>A0A370DIZ4_9GAMM</name>
<proteinExistence type="predicted"/>
<dbReference type="CDD" id="cd00156">
    <property type="entry name" value="REC"/>
    <property type="match status" value="1"/>
</dbReference>
<evidence type="ECO:0000259" key="3">
    <source>
        <dbReference type="PROSITE" id="PS50110"/>
    </source>
</evidence>
<dbReference type="SMART" id="SM00448">
    <property type="entry name" value="REC"/>
    <property type="match status" value="2"/>
</dbReference>
<dbReference type="Gene3D" id="3.40.50.2300">
    <property type="match status" value="2"/>
</dbReference>
<dbReference type="CDD" id="cd17574">
    <property type="entry name" value="REC_OmpR"/>
    <property type="match status" value="1"/>
</dbReference>
<evidence type="ECO:0000256" key="1">
    <source>
        <dbReference type="ARBA" id="ARBA00022553"/>
    </source>
</evidence>
<accession>A0A370DIZ4</accession>
<dbReference type="InterPro" id="IPR011006">
    <property type="entry name" value="CheY-like_superfamily"/>
</dbReference>
<evidence type="ECO:0000256" key="2">
    <source>
        <dbReference type="PROSITE-ProRule" id="PRU00169"/>
    </source>
</evidence>
<dbReference type="SUPFAM" id="SSF52172">
    <property type="entry name" value="CheY-like"/>
    <property type="match status" value="2"/>
</dbReference>
<dbReference type="Pfam" id="PF00072">
    <property type="entry name" value="Response_reg"/>
    <property type="match status" value="2"/>
</dbReference>
<dbReference type="PROSITE" id="PS50110">
    <property type="entry name" value="RESPONSE_REGULATORY"/>
    <property type="match status" value="2"/>
</dbReference>
<comment type="caution">
    <text evidence="4">The sequence shown here is derived from an EMBL/GenBank/DDBJ whole genome shotgun (WGS) entry which is preliminary data.</text>
</comment>
<feature type="domain" description="Response regulatory" evidence="3">
    <location>
        <begin position="127"/>
        <end position="244"/>
    </location>
</feature>
<reference evidence="4 5" key="1">
    <citation type="journal article" date="2018" name="ISME J.">
        <title>Endosymbiont genomes yield clues of tubeworm success.</title>
        <authorList>
            <person name="Li Y."/>
            <person name="Liles M.R."/>
            <person name="Halanych K.M."/>
        </authorList>
    </citation>
    <scope>NUCLEOTIDE SEQUENCE [LARGE SCALE GENOMIC DNA]</scope>
    <source>
        <strain evidence="4">A1464</strain>
    </source>
</reference>
<dbReference type="Proteomes" id="UP000254266">
    <property type="component" value="Unassembled WGS sequence"/>
</dbReference>
<dbReference type="PANTHER" id="PTHR44591">
    <property type="entry name" value="STRESS RESPONSE REGULATOR PROTEIN 1"/>
    <property type="match status" value="1"/>
</dbReference>
<dbReference type="InterPro" id="IPR001789">
    <property type="entry name" value="Sig_transdc_resp-reg_receiver"/>
</dbReference>
<dbReference type="EMBL" id="QFXC01000007">
    <property type="protein sequence ID" value="RDH84899.1"/>
    <property type="molecule type" value="Genomic_DNA"/>
</dbReference>
<evidence type="ECO:0000313" key="4">
    <source>
        <dbReference type="EMBL" id="RDH84899.1"/>
    </source>
</evidence>
<gene>
    <name evidence="4" type="ORF">DIZ80_05385</name>
</gene>
<dbReference type="InterPro" id="IPR050595">
    <property type="entry name" value="Bact_response_regulator"/>
</dbReference>
<dbReference type="PANTHER" id="PTHR44591:SF3">
    <property type="entry name" value="RESPONSE REGULATORY DOMAIN-CONTAINING PROTEIN"/>
    <property type="match status" value="1"/>
</dbReference>